<dbReference type="GO" id="GO:0000976">
    <property type="term" value="F:transcription cis-regulatory region binding"/>
    <property type="evidence" value="ECO:0007669"/>
    <property type="project" value="TreeGrafter"/>
</dbReference>
<feature type="domain" description="OmpR/PhoB-type" evidence="9">
    <location>
        <begin position="124"/>
        <end position="219"/>
    </location>
</feature>
<dbReference type="SUPFAM" id="SSF46894">
    <property type="entry name" value="C-terminal effector domain of the bipartite response regulators"/>
    <property type="match status" value="1"/>
</dbReference>
<name>A0A955I2S7_9BACT</name>
<dbReference type="CDD" id="cd00383">
    <property type="entry name" value="trans_reg_C"/>
    <property type="match status" value="1"/>
</dbReference>
<dbReference type="Pfam" id="PF00486">
    <property type="entry name" value="Trans_reg_C"/>
    <property type="match status" value="1"/>
</dbReference>
<proteinExistence type="predicted"/>
<dbReference type="PROSITE" id="PS51755">
    <property type="entry name" value="OMPR_PHOB"/>
    <property type="match status" value="1"/>
</dbReference>
<evidence type="ECO:0000256" key="6">
    <source>
        <dbReference type="PROSITE-ProRule" id="PRU00169"/>
    </source>
</evidence>
<dbReference type="Gene3D" id="1.10.10.10">
    <property type="entry name" value="Winged helix-like DNA-binding domain superfamily/Winged helix DNA-binding domain"/>
    <property type="match status" value="1"/>
</dbReference>
<dbReference type="InterPro" id="IPR001867">
    <property type="entry name" value="OmpR/PhoB-type_DNA-bd"/>
</dbReference>
<dbReference type="AlphaFoldDB" id="A0A955I2S7"/>
<organism evidence="10 11">
    <name type="scientific">Candidatus Dojkabacteria bacterium</name>
    <dbReference type="NCBI Taxonomy" id="2099670"/>
    <lineage>
        <taxon>Bacteria</taxon>
        <taxon>Candidatus Dojkabacteria</taxon>
    </lineage>
</organism>
<accession>A0A955I2S7</accession>
<dbReference type="GO" id="GO:0006355">
    <property type="term" value="P:regulation of DNA-templated transcription"/>
    <property type="evidence" value="ECO:0007669"/>
    <property type="project" value="InterPro"/>
</dbReference>
<dbReference type="Gene3D" id="3.40.50.2300">
    <property type="match status" value="1"/>
</dbReference>
<dbReference type="GO" id="GO:0032993">
    <property type="term" value="C:protein-DNA complex"/>
    <property type="evidence" value="ECO:0007669"/>
    <property type="project" value="TreeGrafter"/>
</dbReference>
<evidence type="ECO:0000313" key="11">
    <source>
        <dbReference type="Proteomes" id="UP000741282"/>
    </source>
</evidence>
<protein>
    <submittedName>
        <fullName evidence="10">Response regulator transcription factor</fullName>
    </submittedName>
</protein>
<sequence>MNIALYEESRLLVDMIVSGLKHQGHNIAHFNSKDIEDQNILYSEYQTHLISDRSRKFDHRELIDTIRDRDQQSYIILITSRSSWQERVRAIRSGVDDMIEHPFPMEELIARIEKANVKPISDNPKNYQIGGAKLDTENRCMILGEKTIDLRRKEYGIIEYLARNKDRTVSRSELMDHVWDYRRMTSSNTVDVHISNLRKKLGNREMIKTVHGFGYKLQSSADQLDDLESEQQINEEQISIIS</sequence>
<dbReference type="PROSITE" id="PS50110">
    <property type="entry name" value="RESPONSE_REGULATORY"/>
    <property type="match status" value="1"/>
</dbReference>
<dbReference type="SMART" id="SM00448">
    <property type="entry name" value="REC"/>
    <property type="match status" value="1"/>
</dbReference>
<dbReference type="InterPro" id="IPR016032">
    <property type="entry name" value="Sig_transdc_resp-reg_C-effctor"/>
</dbReference>
<dbReference type="SMART" id="SM00862">
    <property type="entry name" value="Trans_reg_C"/>
    <property type="match status" value="1"/>
</dbReference>
<evidence type="ECO:0000256" key="4">
    <source>
        <dbReference type="ARBA" id="ARBA00023125"/>
    </source>
</evidence>
<evidence type="ECO:0000313" key="10">
    <source>
        <dbReference type="EMBL" id="MCA9377054.1"/>
    </source>
</evidence>
<dbReference type="GO" id="GO:0005829">
    <property type="term" value="C:cytosol"/>
    <property type="evidence" value="ECO:0007669"/>
    <property type="project" value="TreeGrafter"/>
</dbReference>
<comment type="caution">
    <text evidence="10">The sequence shown here is derived from an EMBL/GenBank/DDBJ whole genome shotgun (WGS) entry which is preliminary data.</text>
</comment>
<reference evidence="10" key="2">
    <citation type="journal article" date="2021" name="Microbiome">
        <title>Successional dynamics and alternative stable states in a saline activated sludge microbial community over 9 years.</title>
        <authorList>
            <person name="Wang Y."/>
            <person name="Ye J."/>
            <person name="Ju F."/>
            <person name="Liu L."/>
            <person name="Boyd J.A."/>
            <person name="Deng Y."/>
            <person name="Parks D.H."/>
            <person name="Jiang X."/>
            <person name="Yin X."/>
            <person name="Woodcroft B.J."/>
            <person name="Tyson G.W."/>
            <person name="Hugenholtz P."/>
            <person name="Polz M.F."/>
            <person name="Zhang T."/>
        </authorList>
    </citation>
    <scope>NUCLEOTIDE SEQUENCE</scope>
    <source>
        <strain evidence="10">HKST-UBA17</strain>
    </source>
</reference>
<reference evidence="10" key="1">
    <citation type="submission" date="2020-04" db="EMBL/GenBank/DDBJ databases">
        <authorList>
            <person name="Zhang T."/>
        </authorList>
    </citation>
    <scope>NUCLEOTIDE SEQUENCE</scope>
    <source>
        <strain evidence="10">HKST-UBA17</strain>
    </source>
</reference>
<evidence type="ECO:0000256" key="7">
    <source>
        <dbReference type="PROSITE-ProRule" id="PRU01091"/>
    </source>
</evidence>
<dbReference type="PANTHER" id="PTHR48111">
    <property type="entry name" value="REGULATOR OF RPOS"/>
    <property type="match status" value="1"/>
</dbReference>
<comment type="caution">
    <text evidence="6">Lacks conserved residue(s) required for the propagation of feature annotation.</text>
</comment>
<evidence type="ECO:0000256" key="2">
    <source>
        <dbReference type="ARBA" id="ARBA00023012"/>
    </source>
</evidence>
<keyword evidence="3" id="KW-0805">Transcription regulation</keyword>
<feature type="DNA-binding region" description="OmpR/PhoB-type" evidence="7">
    <location>
        <begin position="124"/>
        <end position="219"/>
    </location>
</feature>
<dbReference type="SUPFAM" id="SSF52172">
    <property type="entry name" value="CheY-like"/>
    <property type="match status" value="1"/>
</dbReference>
<evidence type="ECO:0000259" key="8">
    <source>
        <dbReference type="PROSITE" id="PS50110"/>
    </source>
</evidence>
<dbReference type="PANTHER" id="PTHR48111:SF22">
    <property type="entry name" value="REGULATOR OF RPOS"/>
    <property type="match status" value="1"/>
</dbReference>
<dbReference type="InterPro" id="IPR011006">
    <property type="entry name" value="CheY-like_superfamily"/>
</dbReference>
<dbReference type="EMBL" id="JAGQLN010000015">
    <property type="protein sequence ID" value="MCA9377054.1"/>
    <property type="molecule type" value="Genomic_DNA"/>
</dbReference>
<evidence type="ECO:0000256" key="3">
    <source>
        <dbReference type="ARBA" id="ARBA00023015"/>
    </source>
</evidence>
<dbReference type="InterPro" id="IPR036388">
    <property type="entry name" value="WH-like_DNA-bd_sf"/>
</dbReference>
<gene>
    <name evidence="10" type="ORF">KC685_03995</name>
</gene>
<dbReference type="Proteomes" id="UP000741282">
    <property type="component" value="Unassembled WGS sequence"/>
</dbReference>
<keyword evidence="1" id="KW-0597">Phosphoprotein</keyword>
<dbReference type="GO" id="GO:0000156">
    <property type="term" value="F:phosphorelay response regulator activity"/>
    <property type="evidence" value="ECO:0007669"/>
    <property type="project" value="TreeGrafter"/>
</dbReference>
<evidence type="ECO:0000256" key="5">
    <source>
        <dbReference type="ARBA" id="ARBA00023163"/>
    </source>
</evidence>
<keyword evidence="4 7" id="KW-0238">DNA-binding</keyword>
<dbReference type="InterPro" id="IPR001789">
    <property type="entry name" value="Sig_transdc_resp-reg_receiver"/>
</dbReference>
<feature type="domain" description="Response regulatory" evidence="8">
    <location>
        <begin position="2"/>
        <end position="116"/>
    </location>
</feature>
<evidence type="ECO:0000259" key="9">
    <source>
        <dbReference type="PROSITE" id="PS51755"/>
    </source>
</evidence>
<dbReference type="InterPro" id="IPR039420">
    <property type="entry name" value="WalR-like"/>
</dbReference>
<evidence type="ECO:0000256" key="1">
    <source>
        <dbReference type="ARBA" id="ARBA00022553"/>
    </source>
</evidence>
<keyword evidence="2" id="KW-0902">Two-component regulatory system</keyword>
<keyword evidence="5" id="KW-0804">Transcription</keyword>